<dbReference type="InterPro" id="IPR055290">
    <property type="entry name" value="At3g26010-like"/>
</dbReference>
<dbReference type="InterPro" id="IPR011043">
    <property type="entry name" value="Gal_Oxase/kelch_b-propeller"/>
</dbReference>
<organism evidence="3 4">
    <name type="scientific">Capsicum baccatum</name>
    <name type="common">Peruvian pepper</name>
    <dbReference type="NCBI Taxonomy" id="33114"/>
    <lineage>
        <taxon>Eukaryota</taxon>
        <taxon>Viridiplantae</taxon>
        <taxon>Streptophyta</taxon>
        <taxon>Embryophyta</taxon>
        <taxon>Tracheophyta</taxon>
        <taxon>Spermatophyta</taxon>
        <taxon>Magnoliopsida</taxon>
        <taxon>eudicotyledons</taxon>
        <taxon>Gunneridae</taxon>
        <taxon>Pentapetalae</taxon>
        <taxon>asterids</taxon>
        <taxon>lamiids</taxon>
        <taxon>Solanales</taxon>
        <taxon>Solanaceae</taxon>
        <taxon>Solanoideae</taxon>
        <taxon>Capsiceae</taxon>
        <taxon>Capsicum</taxon>
    </lineage>
</organism>
<dbReference type="PANTHER" id="PTHR35546">
    <property type="entry name" value="F-BOX PROTEIN INTERACTION DOMAIN PROTEIN-RELATED"/>
    <property type="match status" value="1"/>
</dbReference>
<feature type="region of interest" description="Disordered" evidence="1">
    <location>
        <begin position="1"/>
        <end position="31"/>
    </location>
</feature>
<evidence type="ECO:0000313" key="3">
    <source>
        <dbReference type="EMBL" id="PHT41110.1"/>
    </source>
</evidence>
<dbReference type="STRING" id="33114.A0A2G2W7A0"/>
<dbReference type="SUPFAM" id="SSF50965">
    <property type="entry name" value="Galactose oxidase, central domain"/>
    <property type="match status" value="1"/>
</dbReference>
<reference evidence="3 4" key="1">
    <citation type="journal article" date="2017" name="Genome Biol.">
        <title>New reference genome sequences of hot pepper reveal the massive evolution of plant disease-resistance genes by retroduplication.</title>
        <authorList>
            <person name="Kim S."/>
            <person name="Park J."/>
            <person name="Yeom S.I."/>
            <person name="Kim Y.M."/>
            <person name="Seo E."/>
            <person name="Kim K.T."/>
            <person name="Kim M.S."/>
            <person name="Lee J.M."/>
            <person name="Cheong K."/>
            <person name="Shin H.S."/>
            <person name="Kim S.B."/>
            <person name="Han K."/>
            <person name="Lee J."/>
            <person name="Park M."/>
            <person name="Lee H.A."/>
            <person name="Lee H.Y."/>
            <person name="Lee Y."/>
            <person name="Oh S."/>
            <person name="Lee J.H."/>
            <person name="Choi E."/>
            <person name="Choi E."/>
            <person name="Lee S.E."/>
            <person name="Jeon J."/>
            <person name="Kim H."/>
            <person name="Choi G."/>
            <person name="Song H."/>
            <person name="Lee J."/>
            <person name="Lee S.C."/>
            <person name="Kwon J.K."/>
            <person name="Lee H.Y."/>
            <person name="Koo N."/>
            <person name="Hong Y."/>
            <person name="Kim R.W."/>
            <person name="Kang W.H."/>
            <person name="Huh J.H."/>
            <person name="Kang B.C."/>
            <person name="Yang T.J."/>
            <person name="Lee Y.H."/>
            <person name="Bennetzen J.L."/>
            <person name="Choi D."/>
        </authorList>
    </citation>
    <scope>NUCLEOTIDE SEQUENCE [LARGE SCALE GENOMIC DNA]</scope>
    <source>
        <strain evidence="4">cv. PBC81</strain>
    </source>
</reference>
<dbReference type="PANTHER" id="PTHR35546:SF25">
    <property type="entry name" value="F-BOX DOMAIN-CONTAINING PROTEIN"/>
    <property type="match status" value="1"/>
</dbReference>
<comment type="caution">
    <text evidence="3">The sequence shown here is derived from an EMBL/GenBank/DDBJ whole genome shotgun (WGS) entry which is preliminary data.</text>
</comment>
<protein>
    <recommendedName>
        <fullName evidence="2">F-box associated beta-propeller type 1 domain-containing protein</fullName>
    </recommendedName>
</protein>
<reference evidence="4" key="2">
    <citation type="journal article" date="2017" name="J. Anim. Genet.">
        <title>Multiple reference genome sequences of hot pepper reveal the massive evolution of plant disease resistance genes by retroduplication.</title>
        <authorList>
            <person name="Kim S."/>
            <person name="Park J."/>
            <person name="Yeom S.-I."/>
            <person name="Kim Y.-M."/>
            <person name="Seo E."/>
            <person name="Kim K.-T."/>
            <person name="Kim M.-S."/>
            <person name="Lee J.M."/>
            <person name="Cheong K."/>
            <person name="Shin H.-S."/>
            <person name="Kim S.-B."/>
            <person name="Han K."/>
            <person name="Lee J."/>
            <person name="Park M."/>
            <person name="Lee H.-A."/>
            <person name="Lee H.-Y."/>
            <person name="Lee Y."/>
            <person name="Oh S."/>
            <person name="Lee J.H."/>
            <person name="Choi E."/>
            <person name="Choi E."/>
            <person name="Lee S.E."/>
            <person name="Jeon J."/>
            <person name="Kim H."/>
            <person name="Choi G."/>
            <person name="Song H."/>
            <person name="Lee J."/>
            <person name="Lee S.-C."/>
            <person name="Kwon J.-K."/>
            <person name="Lee H.-Y."/>
            <person name="Koo N."/>
            <person name="Hong Y."/>
            <person name="Kim R.W."/>
            <person name="Kang W.-H."/>
            <person name="Huh J.H."/>
            <person name="Kang B.-C."/>
            <person name="Yang T.-J."/>
            <person name="Lee Y.-H."/>
            <person name="Bennetzen J.L."/>
            <person name="Choi D."/>
        </authorList>
    </citation>
    <scope>NUCLEOTIDE SEQUENCE [LARGE SCALE GENOMIC DNA]</scope>
    <source>
        <strain evidence="4">cv. PBC81</strain>
    </source>
</reference>
<dbReference type="NCBIfam" id="TIGR01640">
    <property type="entry name" value="F_box_assoc_1"/>
    <property type="match status" value="1"/>
</dbReference>
<evidence type="ECO:0000259" key="2">
    <source>
        <dbReference type="Pfam" id="PF07734"/>
    </source>
</evidence>
<feature type="compositionally biased region" description="Polar residues" evidence="1">
    <location>
        <begin position="12"/>
        <end position="26"/>
    </location>
</feature>
<dbReference type="InterPro" id="IPR017451">
    <property type="entry name" value="F-box-assoc_interact_dom"/>
</dbReference>
<dbReference type="EMBL" id="MLFT02000008">
    <property type="protein sequence ID" value="PHT41110.1"/>
    <property type="molecule type" value="Genomic_DNA"/>
</dbReference>
<feature type="domain" description="F-box associated beta-propeller type 1" evidence="2">
    <location>
        <begin position="167"/>
        <end position="300"/>
    </location>
</feature>
<dbReference type="Proteomes" id="UP000224567">
    <property type="component" value="Unassembled WGS sequence"/>
</dbReference>
<dbReference type="AlphaFoldDB" id="A0A2G2W7A0"/>
<evidence type="ECO:0000256" key="1">
    <source>
        <dbReference type="SAM" id="MobiDB-lite"/>
    </source>
</evidence>
<gene>
    <name evidence="3" type="ORF">CQW23_19964</name>
</gene>
<sequence>MESWEDDMADSSGESDNGMINSSDEWNSSDEMKDDDMCEIFEIPEGDLKTVACPYEWDKLHALPADYIRREDLKIKDVAKKHVLPLLPAKSLVKFRAVSNEWNHWIVSPLLSYQQSTSFQKLSGYFYQTLDGIYQSHPKFLSLDCYSAGVPSPSLRFLPESVKVLSSSSGLLLCQGQENYYVCNPVTKDWKTIPPHQYYHGSDPPVVLAFDPQGNIESYYHIVAAVPLLGQPVVFFEIYSSQSNSWKCSSSDCLELEDTTVIGGGLYMKGVAYWNTTSNDVLAFDVKNEISTVLHVPIPPATYGALTQIEDGLSYVTVYNDCGDVFILDIYGGMDMSLKRCVSVNLGHNKSCRALEENPGTVPCSVLPCVNSGDDIVVIYTTERIYLYHLRQQKVEILNSPGQLNPQRRFIPYINSLVTLHDELRN</sequence>
<proteinExistence type="predicted"/>
<accession>A0A2G2W7A0</accession>
<dbReference type="Pfam" id="PF07734">
    <property type="entry name" value="FBA_1"/>
    <property type="match status" value="1"/>
</dbReference>
<keyword evidence="4" id="KW-1185">Reference proteome</keyword>
<dbReference type="OrthoDB" id="1916346at2759"/>
<dbReference type="InterPro" id="IPR006527">
    <property type="entry name" value="F-box-assoc_dom_typ1"/>
</dbReference>
<dbReference type="SUPFAM" id="SSF81383">
    <property type="entry name" value="F-box domain"/>
    <property type="match status" value="1"/>
</dbReference>
<dbReference type="InterPro" id="IPR036047">
    <property type="entry name" value="F-box-like_dom_sf"/>
</dbReference>
<name>A0A2G2W7A0_CAPBA</name>
<evidence type="ECO:0000313" key="4">
    <source>
        <dbReference type="Proteomes" id="UP000224567"/>
    </source>
</evidence>